<proteinExistence type="predicted"/>
<accession>A0A4Y8KN53</accession>
<comment type="caution">
    <text evidence="1">The sequence shown here is derived from an EMBL/GenBank/DDBJ whole genome shotgun (WGS) entry which is preliminary data.</text>
</comment>
<dbReference type="Pfam" id="PF02342">
    <property type="entry name" value="TerD"/>
    <property type="match status" value="1"/>
</dbReference>
<dbReference type="PANTHER" id="PTHR32097:SF17">
    <property type="entry name" value="CAMP-BINDING PROTEIN 1-RELATED"/>
    <property type="match status" value="1"/>
</dbReference>
<organism evidence="1 2">
    <name type="scientific">Cryobacterium psychrophilum</name>
    <dbReference type="NCBI Taxonomy" id="41988"/>
    <lineage>
        <taxon>Bacteria</taxon>
        <taxon>Bacillati</taxon>
        <taxon>Actinomycetota</taxon>
        <taxon>Actinomycetes</taxon>
        <taxon>Micrococcales</taxon>
        <taxon>Microbacteriaceae</taxon>
        <taxon>Cryobacterium</taxon>
    </lineage>
</organism>
<dbReference type="OrthoDB" id="56224at2"/>
<reference evidence="1 2" key="1">
    <citation type="submission" date="2019-03" db="EMBL/GenBank/DDBJ databases">
        <title>Genomics of glacier-inhabiting Cryobacterium strains.</title>
        <authorList>
            <person name="Liu Q."/>
            <person name="Xin Y.-H."/>
        </authorList>
    </citation>
    <scope>NUCLEOTIDE SEQUENCE [LARGE SCALE GENOMIC DNA]</scope>
    <source>
        <strain evidence="1 2">CGMCC 1.4292</strain>
    </source>
</reference>
<dbReference type="PANTHER" id="PTHR32097">
    <property type="entry name" value="CAMP-BINDING PROTEIN 1-RELATED"/>
    <property type="match status" value="1"/>
</dbReference>
<dbReference type="InterPro" id="IPR003325">
    <property type="entry name" value="TerD"/>
</dbReference>
<dbReference type="AlphaFoldDB" id="A0A4Y8KN53"/>
<dbReference type="Gene3D" id="2.60.60.30">
    <property type="entry name" value="sav2460 like domains"/>
    <property type="match status" value="1"/>
</dbReference>
<dbReference type="EMBL" id="SOHQ01000028">
    <property type="protein sequence ID" value="TFD78428.1"/>
    <property type="molecule type" value="Genomic_DNA"/>
</dbReference>
<keyword evidence="2" id="KW-1185">Reference proteome</keyword>
<sequence>MALSLSKHESLSLVKSDSTPLTAVVLGLGWDAAPKKGLFAALLGGGGGDDIDLDASAILLDSNNKLVDTVWFQQLQSKDASIRHSGDNLTGDGDGDDERINIDLAAVSSNVTSIVLVVTSFQGQTFDKVRNVFARVVDNSTGRESEVVRYNLADAGKKTASVIAKLTRSGAGWTFTALGNSATGRKAPDLIGEAQAAA</sequence>
<evidence type="ECO:0000313" key="2">
    <source>
        <dbReference type="Proteomes" id="UP000298218"/>
    </source>
</evidence>
<name>A0A4Y8KN53_9MICO</name>
<evidence type="ECO:0000313" key="1">
    <source>
        <dbReference type="EMBL" id="TFD78428.1"/>
    </source>
</evidence>
<dbReference type="InterPro" id="IPR051324">
    <property type="entry name" value="Stress/Tellurium_Resist"/>
</dbReference>
<dbReference type="RefSeq" id="WP_134174404.1">
    <property type="nucleotide sequence ID" value="NZ_SODI01000001.1"/>
</dbReference>
<gene>
    <name evidence="1" type="ORF">E3T53_09540</name>
</gene>
<dbReference type="Proteomes" id="UP000298218">
    <property type="component" value="Unassembled WGS sequence"/>
</dbReference>
<dbReference type="CDD" id="cd06974">
    <property type="entry name" value="TerD_like"/>
    <property type="match status" value="1"/>
</dbReference>
<protein>
    <submittedName>
        <fullName evidence="1">TerD family protein</fullName>
    </submittedName>
</protein>